<gene>
    <name evidence="5" type="ORF">EC973_007055</name>
</gene>
<keyword evidence="3" id="KW-1133">Transmembrane helix</keyword>
<feature type="transmembrane region" description="Helical" evidence="3">
    <location>
        <begin position="475"/>
        <end position="500"/>
    </location>
</feature>
<evidence type="ECO:0000313" key="5">
    <source>
        <dbReference type="EMBL" id="KAF7720603.1"/>
    </source>
</evidence>
<comment type="similarity">
    <text evidence="1">Belongs to the ThrE exporter (TC 2.A.79) family.</text>
</comment>
<feature type="compositionally biased region" description="Polar residues" evidence="2">
    <location>
        <begin position="1"/>
        <end position="21"/>
    </location>
</feature>
<keyword evidence="3" id="KW-0472">Membrane</keyword>
<feature type="transmembrane region" description="Helical" evidence="3">
    <location>
        <begin position="305"/>
        <end position="328"/>
    </location>
</feature>
<evidence type="ECO:0000256" key="2">
    <source>
        <dbReference type="SAM" id="MobiDB-lite"/>
    </source>
</evidence>
<dbReference type="OrthoDB" id="413008at2759"/>
<evidence type="ECO:0000256" key="1">
    <source>
        <dbReference type="ARBA" id="ARBA00034125"/>
    </source>
</evidence>
<sequence>MLMDPQQSQISLPSALKATQENKGRRNARSRSMFEWQSNPSSSTCCIDLSLQPSLSSNNLSDDSETHTLKGPVNEKNELYEHRLFLLRLCKSLVACGAPAHRLDHCVQCIRKKLTISADFGYFSGFLVVSFGDPESLATSVQLIKVDSGLDLYRLTRVYEVFQSVMCDEIDVQDASAALVPILHDKPFYAPWITLVAHAIASSASIPLFFFGTALDMLIGLGLGLIVALGTIHVSRRVTRFSSIFDVLLSAVVGFLSAIVSARLPSSSTCFYALSVGGVVNLLPGYATLISLLEISAGSVATGTLRLTTTLVYSLLIGFGLALGASIHELLFPSLALIPSSAACENKLPVSFHILLVPIFAAANIVLQNGHPSKYPIMLGLAILSRAVHYISLQKFVAYPHVATVLAAFAVAIASNIYARLKATIGFVDMITGLLFLVPGSVGVASSLNTFGQALSSSSPTTEVSVILNAGQQGIIFAAHMMVIAVSVSVGLVLAAVVIYPVRKLTGRRGGAVYRYKKKDWVGEITF</sequence>
<evidence type="ECO:0000259" key="4">
    <source>
        <dbReference type="Pfam" id="PF06738"/>
    </source>
</evidence>
<comment type="caution">
    <text evidence="5">The sequence shown here is derived from an EMBL/GenBank/DDBJ whole genome shotgun (WGS) entry which is preliminary data.</text>
</comment>
<proteinExistence type="inferred from homology"/>
<feature type="transmembrane region" description="Helical" evidence="3">
    <location>
        <begin position="217"/>
        <end position="235"/>
    </location>
</feature>
<protein>
    <recommendedName>
        <fullName evidence="4">Threonine/serine exporter-like N-terminal domain-containing protein</fullName>
    </recommendedName>
</protein>
<feature type="transmembrane region" description="Helical" evidence="3">
    <location>
        <begin position="431"/>
        <end position="455"/>
    </location>
</feature>
<feature type="region of interest" description="Disordered" evidence="2">
    <location>
        <begin position="1"/>
        <end position="41"/>
    </location>
</feature>
<dbReference type="Proteomes" id="UP000605846">
    <property type="component" value="Unassembled WGS sequence"/>
</dbReference>
<dbReference type="PANTHER" id="PTHR31082:SF4">
    <property type="entry name" value="PHEROMONE-REGULATED MEMBRANE PROTEIN 10"/>
    <property type="match status" value="1"/>
</dbReference>
<evidence type="ECO:0000313" key="6">
    <source>
        <dbReference type="Proteomes" id="UP000605846"/>
    </source>
</evidence>
<dbReference type="PANTHER" id="PTHR31082">
    <property type="entry name" value="PHEROMONE-REGULATED MEMBRANE PROTEIN 10"/>
    <property type="match status" value="1"/>
</dbReference>
<keyword evidence="6" id="KW-1185">Reference proteome</keyword>
<dbReference type="Pfam" id="PF06738">
    <property type="entry name" value="ThrE"/>
    <property type="match status" value="1"/>
</dbReference>
<feature type="transmembrane region" description="Helical" evidence="3">
    <location>
        <begin position="271"/>
        <end position="293"/>
    </location>
</feature>
<accession>A0A8H7BGH7</accession>
<dbReference type="EMBL" id="JABAYA010000496">
    <property type="protein sequence ID" value="KAF7720603.1"/>
    <property type="molecule type" value="Genomic_DNA"/>
</dbReference>
<dbReference type="AlphaFoldDB" id="A0A8H7BGH7"/>
<feature type="transmembrane region" description="Helical" evidence="3">
    <location>
        <begin position="247"/>
        <end position="265"/>
    </location>
</feature>
<keyword evidence="3" id="KW-0812">Transmembrane</keyword>
<evidence type="ECO:0000256" key="3">
    <source>
        <dbReference type="SAM" id="Phobius"/>
    </source>
</evidence>
<feature type="domain" description="Threonine/serine exporter-like N-terminal" evidence="4">
    <location>
        <begin position="85"/>
        <end position="327"/>
    </location>
</feature>
<feature type="transmembrane region" description="Helical" evidence="3">
    <location>
        <begin position="398"/>
        <end position="419"/>
    </location>
</feature>
<reference evidence="5" key="1">
    <citation type="submission" date="2020-01" db="EMBL/GenBank/DDBJ databases">
        <title>Genome Sequencing of Three Apophysomyces-Like Fungal Strains Confirms a Novel Fungal Genus in the Mucoromycota with divergent Burkholderia-like Endosymbiotic Bacteria.</title>
        <authorList>
            <person name="Stajich J.E."/>
            <person name="Macias A.M."/>
            <person name="Carter-House D."/>
            <person name="Lovett B."/>
            <person name="Kasson L.R."/>
            <person name="Berry K."/>
            <person name="Grigoriev I."/>
            <person name="Chang Y."/>
            <person name="Spatafora J."/>
            <person name="Kasson M.T."/>
        </authorList>
    </citation>
    <scope>NUCLEOTIDE SEQUENCE</scope>
    <source>
        <strain evidence="5">NRRL A-21654</strain>
    </source>
</reference>
<organism evidence="5 6">
    <name type="scientific">Apophysomyces ossiformis</name>
    <dbReference type="NCBI Taxonomy" id="679940"/>
    <lineage>
        <taxon>Eukaryota</taxon>
        <taxon>Fungi</taxon>
        <taxon>Fungi incertae sedis</taxon>
        <taxon>Mucoromycota</taxon>
        <taxon>Mucoromycotina</taxon>
        <taxon>Mucoromycetes</taxon>
        <taxon>Mucorales</taxon>
        <taxon>Mucorineae</taxon>
        <taxon>Mucoraceae</taxon>
        <taxon>Apophysomyces</taxon>
    </lineage>
</organism>
<dbReference type="InterPro" id="IPR010619">
    <property type="entry name" value="ThrE-like_N"/>
</dbReference>
<dbReference type="GO" id="GO:0022857">
    <property type="term" value="F:transmembrane transporter activity"/>
    <property type="evidence" value="ECO:0007669"/>
    <property type="project" value="InterPro"/>
</dbReference>
<dbReference type="InterPro" id="IPR051361">
    <property type="entry name" value="ThrE/Ser_Exporter"/>
</dbReference>
<name>A0A8H7BGH7_9FUNG</name>